<proteinExistence type="predicted"/>
<feature type="non-terminal residue" evidence="1">
    <location>
        <position position="1"/>
    </location>
</feature>
<gene>
    <name evidence="1" type="ORF">ACI2L5_53800</name>
</gene>
<dbReference type="EMBL" id="JBJDQH010000265">
    <property type="protein sequence ID" value="MFK4273654.1"/>
    <property type="molecule type" value="Genomic_DNA"/>
</dbReference>
<dbReference type="SUPFAM" id="SSF56281">
    <property type="entry name" value="Metallo-hydrolase/oxidoreductase"/>
    <property type="match status" value="1"/>
</dbReference>
<organism evidence="1 2">
    <name type="scientific">Streptomyces milbemycinicus</name>
    <dbReference type="NCBI Taxonomy" id="476552"/>
    <lineage>
        <taxon>Bacteria</taxon>
        <taxon>Bacillati</taxon>
        <taxon>Actinomycetota</taxon>
        <taxon>Actinomycetes</taxon>
        <taxon>Kitasatosporales</taxon>
        <taxon>Streptomycetaceae</taxon>
        <taxon>Streptomyces</taxon>
    </lineage>
</organism>
<dbReference type="Gene3D" id="3.60.15.10">
    <property type="entry name" value="Ribonuclease Z/Hydroxyacylglutathione hydrolase-like"/>
    <property type="match status" value="1"/>
</dbReference>
<evidence type="ECO:0000313" key="2">
    <source>
        <dbReference type="Proteomes" id="UP001620295"/>
    </source>
</evidence>
<dbReference type="PANTHER" id="PTHR23131">
    <property type="entry name" value="ENDORIBONUCLEASE LACTB2"/>
    <property type="match status" value="1"/>
</dbReference>
<keyword evidence="2" id="KW-1185">Reference proteome</keyword>
<evidence type="ECO:0000313" key="1">
    <source>
        <dbReference type="EMBL" id="MFK4273654.1"/>
    </source>
</evidence>
<name>A0ABW8M8V2_9ACTN</name>
<sequence length="224" mass="24624">PEEHLAPLRAARASGRTGVPGQRAALPDREIVPGELLDLPGRRLRALWTPGHTPGHVCLHLEEAHPVLERRQAAEGDTGRGRLFSGDHLLPEISPHIGLYEDPDDTTVTDPLGDYLDSLERVAALAPAEVLPAHQYAFTDAPGRVRALLRHHEERLSGLLALLTTPLTPWRLAEAMEWNRPWEQIPYGSRTIAVSEAEAHLRRLVKLGRAEAVPGSDPVTYQAV</sequence>
<accession>A0ABW8M8V2</accession>
<dbReference type="InterPro" id="IPR036866">
    <property type="entry name" value="RibonucZ/Hydroxyglut_hydro"/>
</dbReference>
<protein>
    <submittedName>
        <fullName evidence="1">MBL fold metallo-hydrolase</fullName>
    </submittedName>
</protein>
<dbReference type="PANTHER" id="PTHR23131:SF4">
    <property type="entry name" value="METALLO-BETA-LACTAMASE SUPERFAMILY POTEIN"/>
    <property type="match status" value="1"/>
</dbReference>
<dbReference type="InterPro" id="IPR050662">
    <property type="entry name" value="Sec-metab_biosynth-thioest"/>
</dbReference>
<dbReference type="Proteomes" id="UP001620295">
    <property type="component" value="Unassembled WGS sequence"/>
</dbReference>
<reference evidence="1 2" key="1">
    <citation type="submission" date="2024-11" db="EMBL/GenBank/DDBJ databases">
        <title>The Natural Products Discovery Center: Release of the First 8490 Sequenced Strains for Exploring Actinobacteria Biosynthetic Diversity.</title>
        <authorList>
            <person name="Kalkreuter E."/>
            <person name="Kautsar S.A."/>
            <person name="Yang D."/>
            <person name="Bader C.D."/>
            <person name="Teijaro C.N."/>
            <person name="Fluegel L."/>
            <person name="Davis C.M."/>
            <person name="Simpson J.R."/>
            <person name="Lauterbach L."/>
            <person name="Steele A.D."/>
            <person name="Gui C."/>
            <person name="Meng S."/>
            <person name="Li G."/>
            <person name="Viehrig K."/>
            <person name="Ye F."/>
            <person name="Su P."/>
            <person name="Kiefer A.F."/>
            <person name="Nichols A."/>
            <person name="Cepeda A.J."/>
            <person name="Yan W."/>
            <person name="Fan B."/>
            <person name="Jiang Y."/>
            <person name="Adhikari A."/>
            <person name="Zheng C.-J."/>
            <person name="Schuster L."/>
            <person name="Cowan T.M."/>
            <person name="Smanski M.J."/>
            <person name="Chevrette M.G."/>
            <person name="De Carvalho L.P.S."/>
            <person name="Shen B."/>
        </authorList>
    </citation>
    <scope>NUCLEOTIDE SEQUENCE [LARGE SCALE GENOMIC DNA]</scope>
    <source>
        <strain evidence="1 2">NPDC020863</strain>
    </source>
</reference>
<comment type="caution">
    <text evidence="1">The sequence shown here is derived from an EMBL/GenBank/DDBJ whole genome shotgun (WGS) entry which is preliminary data.</text>
</comment>